<gene>
    <name evidence="3" type="ORF">E2R65_01250</name>
    <name evidence="2" type="ORF">GGR35_000752</name>
</gene>
<dbReference type="CDD" id="cd06661">
    <property type="entry name" value="GGCT_like"/>
    <property type="match status" value="1"/>
</dbReference>
<evidence type="ECO:0000313" key="2">
    <source>
        <dbReference type="EMBL" id="MBB3968166.1"/>
    </source>
</evidence>
<protein>
    <submittedName>
        <fullName evidence="2 3">Gamma-glutamylcyclotransferase</fullName>
    </submittedName>
</protein>
<dbReference type="GO" id="GO:0016740">
    <property type="term" value="F:transferase activity"/>
    <property type="evidence" value="ECO:0007669"/>
    <property type="project" value="UniProtKB-KW"/>
</dbReference>
<feature type="domain" description="Gamma-glutamylcyclotransferase AIG2-like" evidence="1">
    <location>
        <begin position="5"/>
        <end position="127"/>
    </location>
</feature>
<dbReference type="Pfam" id="PF06094">
    <property type="entry name" value="GGACT"/>
    <property type="match status" value="1"/>
</dbReference>
<dbReference type="AlphaFoldDB" id="A0A4Y8AJZ0"/>
<dbReference type="InterPro" id="IPR036568">
    <property type="entry name" value="GGCT-like_sf"/>
</dbReference>
<dbReference type="EMBL" id="JACIEG010000001">
    <property type="protein sequence ID" value="MBB3968166.1"/>
    <property type="molecule type" value="Genomic_DNA"/>
</dbReference>
<name>A0A4Y8AJZ0_9SPHI</name>
<reference evidence="2 5" key="3">
    <citation type="submission" date="2020-08" db="EMBL/GenBank/DDBJ databases">
        <title>Genomic Encyclopedia of Type Strains, Phase IV (KMG-IV): sequencing the most valuable type-strain genomes for metagenomic binning, comparative biology and taxonomic classification.</title>
        <authorList>
            <person name="Goeker M."/>
        </authorList>
    </citation>
    <scope>NUCLEOTIDE SEQUENCE [LARGE SCALE GENOMIC DNA]</scope>
    <source>
        <strain evidence="2 5">DSM 100995</strain>
    </source>
</reference>
<dbReference type="InterPro" id="IPR013024">
    <property type="entry name" value="GGCT-like"/>
</dbReference>
<evidence type="ECO:0000313" key="5">
    <source>
        <dbReference type="Proteomes" id="UP000583101"/>
    </source>
</evidence>
<comment type="caution">
    <text evidence="3">The sequence shown here is derived from an EMBL/GenBank/DDBJ whole genome shotgun (WGS) entry which is preliminary data.</text>
</comment>
<evidence type="ECO:0000313" key="4">
    <source>
        <dbReference type="Proteomes" id="UP000297248"/>
    </source>
</evidence>
<proteinExistence type="predicted"/>
<keyword evidence="5" id="KW-1185">Reference proteome</keyword>
<sequence length="136" mass="14715">MTALLFIYGTLLQPGNPFANYLNSNCSYVCAGKIKGLLYDIGEYPGLIINTHAEGFVLGSVVKLHQPAEGLKVIDDYEGVGPEQDQPNLYLRTIQTIITAKGPADAWVYIYNLPVAGLPVIASGNYQEFAAHKTAP</sequence>
<dbReference type="Proteomes" id="UP000297248">
    <property type="component" value="Unassembled WGS sequence"/>
</dbReference>
<dbReference type="Proteomes" id="UP000583101">
    <property type="component" value="Unassembled WGS sequence"/>
</dbReference>
<dbReference type="RefSeq" id="WP_134334659.1">
    <property type="nucleotide sequence ID" value="NZ_BMCZ01000001.1"/>
</dbReference>
<reference evidence="3" key="2">
    <citation type="submission" date="2019-03" db="EMBL/GenBank/DDBJ databases">
        <authorList>
            <person name="Yan Y.-Q."/>
            <person name="Du Z.-J."/>
        </authorList>
    </citation>
    <scope>NUCLEOTIDE SEQUENCE</scope>
    <source>
        <strain evidence="3">PP-F2FG21</strain>
    </source>
</reference>
<dbReference type="EMBL" id="SNQG01000001">
    <property type="protein sequence ID" value="TEW68819.1"/>
    <property type="molecule type" value="Genomic_DNA"/>
</dbReference>
<keyword evidence="3" id="KW-0808">Transferase</keyword>
<dbReference type="OrthoDB" id="482277at2"/>
<organism evidence="3 4">
    <name type="scientific">Mucilaginibacter phyllosphaerae</name>
    <dbReference type="NCBI Taxonomy" id="1812349"/>
    <lineage>
        <taxon>Bacteria</taxon>
        <taxon>Pseudomonadati</taxon>
        <taxon>Bacteroidota</taxon>
        <taxon>Sphingobacteriia</taxon>
        <taxon>Sphingobacteriales</taxon>
        <taxon>Sphingobacteriaceae</taxon>
        <taxon>Mucilaginibacter</taxon>
    </lineage>
</organism>
<dbReference type="InterPro" id="IPR009288">
    <property type="entry name" value="AIG2-like_dom"/>
</dbReference>
<evidence type="ECO:0000313" key="3">
    <source>
        <dbReference type="EMBL" id="TEW68819.1"/>
    </source>
</evidence>
<evidence type="ECO:0000259" key="1">
    <source>
        <dbReference type="Pfam" id="PF06094"/>
    </source>
</evidence>
<dbReference type="Gene3D" id="3.10.490.10">
    <property type="entry name" value="Gamma-glutamyl cyclotransferase-like"/>
    <property type="match status" value="1"/>
</dbReference>
<dbReference type="SUPFAM" id="SSF110857">
    <property type="entry name" value="Gamma-glutamyl cyclotransferase-like"/>
    <property type="match status" value="1"/>
</dbReference>
<accession>A0A4Y8AJZ0</accession>
<reference evidence="3 4" key="1">
    <citation type="journal article" date="2016" name="Int. J. Syst. Evol. Microbiol.">
        <title>Proposal of Mucilaginibacter phyllosphaerae sp. nov. isolated from the phyllosphere of Galium album.</title>
        <authorList>
            <person name="Aydogan E.L."/>
            <person name="Busse H.J."/>
            <person name="Moser G."/>
            <person name="Muller C."/>
            <person name="Kampfer P."/>
            <person name="Glaeser S.P."/>
        </authorList>
    </citation>
    <scope>NUCLEOTIDE SEQUENCE [LARGE SCALE GENOMIC DNA]</scope>
    <source>
        <strain evidence="3 4">PP-F2FG21</strain>
    </source>
</reference>